<gene>
    <name evidence="2" type="ORF">EJD97_004916</name>
</gene>
<accession>A0A6N2CAK0</accession>
<feature type="region of interest" description="Disordered" evidence="1">
    <location>
        <begin position="1"/>
        <end position="31"/>
    </location>
</feature>
<protein>
    <submittedName>
        <fullName evidence="2">Uncharacterized protein</fullName>
    </submittedName>
</protein>
<sequence length="105" mass="11190">MNTKRNTDRSVGEAVAGRNQAPPQSSAAGVQVSFNPAALTDGEVREAMVQMAQAITAKAHTITTQATREGSPIENPHARTVASRPRDLTRINPPVNFGSRTNKDP</sequence>
<dbReference type="AlphaFoldDB" id="A0A6N2CAK0"/>
<proteinExistence type="predicted"/>
<evidence type="ECO:0000313" key="2">
    <source>
        <dbReference type="EMBL" id="TMX04747.1"/>
    </source>
</evidence>
<evidence type="ECO:0000256" key="1">
    <source>
        <dbReference type="SAM" id="MobiDB-lite"/>
    </source>
</evidence>
<feature type="region of interest" description="Disordered" evidence="1">
    <location>
        <begin position="60"/>
        <end position="105"/>
    </location>
</feature>
<name>A0A6N2CAK0_SOLCI</name>
<comment type="caution">
    <text evidence="2">The sequence shown here is derived from an EMBL/GenBank/DDBJ whole genome shotgun (WGS) entry which is preliminary data.</text>
</comment>
<feature type="compositionally biased region" description="Basic and acidic residues" evidence="1">
    <location>
        <begin position="1"/>
        <end position="11"/>
    </location>
</feature>
<reference evidence="2" key="1">
    <citation type="submission" date="2019-05" db="EMBL/GenBank/DDBJ databases">
        <title>The de novo reference genome and transcriptome assemblies of the wild tomato species Solanum chilense.</title>
        <authorList>
            <person name="Stam R."/>
            <person name="Nosenko T."/>
            <person name="Hoerger A.C."/>
            <person name="Stephan W."/>
            <person name="Seidel M.A."/>
            <person name="Kuhn J.M.M."/>
            <person name="Haberer G."/>
            <person name="Tellier A."/>
        </authorList>
    </citation>
    <scope>NUCLEOTIDE SEQUENCE</scope>
    <source>
        <tissue evidence="2">Mature leaves</tissue>
    </source>
</reference>
<feature type="compositionally biased region" description="Polar residues" evidence="1">
    <location>
        <begin position="21"/>
        <end position="31"/>
    </location>
</feature>
<dbReference type="EMBL" id="RXGB01000171">
    <property type="protein sequence ID" value="TMX04747.1"/>
    <property type="molecule type" value="Genomic_DNA"/>
</dbReference>
<organism evidence="2">
    <name type="scientific">Solanum chilense</name>
    <name type="common">Tomato</name>
    <name type="synonym">Lycopersicon chilense</name>
    <dbReference type="NCBI Taxonomy" id="4083"/>
    <lineage>
        <taxon>Eukaryota</taxon>
        <taxon>Viridiplantae</taxon>
        <taxon>Streptophyta</taxon>
        <taxon>Embryophyta</taxon>
        <taxon>Tracheophyta</taxon>
        <taxon>Spermatophyta</taxon>
        <taxon>Magnoliopsida</taxon>
        <taxon>eudicotyledons</taxon>
        <taxon>Gunneridae</taxon>
        <taxon>Pentapetalae</taxon>
        <taxon>asterids</taxon>
        <taxon>lamiids</taxon>
        <taxon>Solanales</taxon>
        <taxon>Solanaceae</taxon>
        <taxon>Solanoideae</taxon>
        <taxon>Solaneae</taxon>
        <taxon>Solanum</taxon>
        <taxon>Solanum subgen. Lycopersicon</taxon>
    </lineage>
</organism>